<dbReference type="Pfam" id="PF00515">
    <property type="entry name" value="TPR_1"/>
    <property type="match status" value="1"/>
</dbReference>
<gene>
    <name evidence="2" type="ORF">Cni_G08353</name>
</gene>
<dbReference type="Proteomes" id="UP001327560">
    <property type="component" value="Chromosome 2"/>
</dbReference>
<dbReference type="InterPro" id="IPR019734">
    <property type="entry name" value="TPR_rpt"/>
</dbReference>
<dbReference type="SMART" id="SM00028">
    <property type="entry name" value="TPR"/>
    <property type="match status" value="10"/>
</dbReference>
<dbReference type="PROSITE" id="PS50293">
    <property type="entry name" value="TPR_REGION"/>
    <property type="match status" value="1"/>
</dbReference>
<dbReference type="AlphaFoldDB" id="A0AAQ3K410"/>
<dbReference type="Gene3D" id="1.25.40.10">
    <property type="entry name" value="Tetratricopeptide repeat domain"/>
    <property type="match status" value="4"/>
</dbReference>
<dbReference type="InterPro" id="IPR044650">
    <property type="entry name" value="SRFR1-like"/>
</dbReference>
<dbReference type="PANTHER" id="PTHR44749">
    <property type="entry name" value="SUPPRESSOR OF RPS4-RLD 1"/>
    <property type="match status" value="1"/>
</dbReference>
<sequence length="1008" mass="113050">MAPAANERFELARFCSGRNWSKAIRVLDSILAKSSSVQDICNRAFCYSQLELNKHVIKDCDKALQLNPNALQAYILKGNALSAMGRKEEALLVWEQGYENAVSNSTDLKQLLELEELLADAKESQSSTSDEHLIDTISCETKVVVSEDHPMGLSSTNTSITETKAIICEDRDSTSVTKVVISEDHAKDMKNIAAKHIIDSTCATLADKELVDEHKLGICGVNSKTGDDIGILNIYNDTAKKGTKVFVTGLPKSKSISLDFRLSRGIAQVNEGNYDQAITIFDQILRETPTYPEALIGRGTAYAFQRELDAAIADFTMAIQINPSAGEAWKRRGQARAALGEFKEAIEDLTKALEFEPNSPDILHERGIVNFKFKDFNAAVEDLSRCIKRDKKNKSAFTYLGLALSAIGEYGQAEESHLKSLQLDQSFLDAWAHLAQFYLDLANSEKALHCLEKVILVDGRFTKAYHLRGLLYHGMGQHRIAIKDLSLGLSIESSNIECLYLRASCYHAIGEYGDAVKDYDAVLDLELDSMDKFVLQCLAFYQKELALYTASKVNSEFCWFDIDGDIDPLFKEYWCKRQHPQYVCERVFRQPPLRESLKKGRLKKQDFVFTKHKQVLLQAADLIGQKIQYNSPGFLPNKRQYRMAGLAAIEMAQKVAKYWRFLRNANKNGKKTRKKERLSMVSQNRGGACCSTSGISESSTSYGSSEDRYASGRHLSWQDLYSIAVKWRQISEPCDPVVWVNKLSEEFNSGFGSHTPMLLGQAKVVRYYPNYQRTLDFAKSIIKDIKYVSNAEDKMVDLSDVGKLKKIIHAGSCSDLYNVIGETFWVGTTCESTAFEGKRLEGTRITLQKMDNVGYEFAIRTPCTPSRWDEYRKEMAAAWEALCNTYSSDIYSSNDLSMLENVMDGILRMSYYWYNFMPLSRGSAVVGYVVLLGLFLAANMEVTGSIPPGVQVDWEAILSPNPDTFLASIKPWLYPSVRINTAWKDYPDVSLAFGTTGAVIAALSSYDS</sequence>
<dbReference type="PANTHER" id="PTHR44749:SF1">
    <property type="entry name" value="TETRATRICOPEPTIDE-LIKE HELICAL DOMAIN-CONTAINING PROTEIN"/>
    <property type="match status" value="1"/>
</dbReference>
<feature type="repeat" description="TPR" evidence="1">
    <location>
        <begin position="258"/>
        <end position="291"/>
    </location>
</feature>
<dbReference type="InterPro" id="IPR011990">
    <property type="entry name" value="TPR-like_helical_dom_sf"/>
</dbReference>
<keyword evidence="1" id="KW-0802">TPR repeat</keyword>
<dbReference type="Pfam" id="PF13432">
    <property type="entry name" value="TPR_16"/>
    <property type="match status" value="1"/>
</dbReference>
<keyword evidence="3" id="KW-1185">Reference proteome</keyword>
<evidence type="ECO:0000313" key="2">
    <source>
        <dbReference type="EMBL" id="WOK99641.1"/>
    </source>
</evidence>
<reference evidence="2 3" key="1">
    <citation type="submission" date="2023-10" db="EMBL/GenBank/DDBJ databases">
        <title>Chromosome-scale genome assembly provides insights into flower coloration mechanisms of Canna indica.</title>
        <authorList>
            <person name="Li C."/>
        </authorList>
    </citation>
    <scope>NUCLEOTIDE SEQUENCE [LARGE SCALE GENOMIC DNA]</scope>
    <source>
        <tissue evidence="2">Flower</tissue>
    </source>
</reference>
<dbReference type="PROSITE" id="PS50005">
    <property type="entry name" value="TPR"/>
    <property type="match status" value="3"/>
</dbReference>
<proteinExistence type="predicted"/>
<evidence type="ECO:0000256" key="1">
    <source>
        <dbReference type="PROSITE-ProRule" id="PRU00339"/>
    </source>
</evidence>
<dbReference type="SUPFAM" id="SSF48452">
    <property type="entry name" value="TPR-like"/>
    <property type="match status" value="1"/>
</dbReference>
<dbReference type="Pfam" id="PF13181">
    <property type="entry name" value="TPR_8"/>
    <property type="match status" value="3"/>
</dbReference>
<feature type="repeat" description="TPR" evidence="1">
    <location>
        <begin position="326"/>
        <end position="359"/>
    </location>
</feature>
<dbReference type="GO" id="GO:0045892">
    <property type="term" value="P:negative regulation of DNA-templated transcription"/>
    <property type="evidence" value="ECO:0007669"/>
    <property type="project" value="InterPro"/>
</dbReference>
<dbReference type="EMBL" id="CP136891">
    <property type="protein sequence ID" value="WOK99641.1"/>
    <property type="molecule type" value="Genomic_DNA"/>
</dbReference>
<evidence type="ECO:0000313" key="3">
    <source>
        <dbReference type="Proteomes" id="UP001327560"/>
    </source>
</evidence>
<name>A0AAQ3K410_9LILI</name>
<organism evidence="2 3">
    <name type="scientific">Canna indica</name>
    <name type="common">Indian-shot</name>
    <dbReference type="NCBI Taxonomy" id="4628"/>
    <lineage>
        <taxon>Eukaryota</taxon>
        <taxon>Viridiplantae</taxon>
        <taxon>Streptophyta</taxon>
        <taxon>Embryophyta</taxon>
        <taxon>Tracheophyta</taxon>
        <taxon>Spermatophyta</taxon>
        <taxon>Magnoliopsida</taxon>
        <taxon>Liliopsida</taxon>
        <taxon>Zingiberales</taxon>
        <taxon>Cannaceae</taxon>
        <taxon>Canna</taxon>
    </lineage>
</organism>
<accession>A0AAQ3K410</accession>
<feature type="repeat" description="TPR" evidence="1">
    <location>
        <begin position="292"/>
        <end position="325"/>
    </location>
</feature>
<protein>
    <submittedName>
        <fullName evidence="2">Suppressor of RPS4-RLD 1</fullName>
    </submittedName>
</protein>